<feature type="transmembrane region" description="Helical" evidence="1">
    <location>
        <begin position="72"/>
        <end position="90"/>
    </location>
</feature>
<keyword evidence="1" id="KW-0812">Transmembrane</keyword>
<reference evidence="3" key="1">
    <citation type="submission" date="2016-08" db="EMBL/GenBank/DDBJ databases">
        <authorList>
            <person name="Tokovenko B."/>
            <person name="Kalinowski J."/>
        </authorList>
    </citation>
    <scope>NUCLEOTIDE SEQUENCE [LARGE SCALE GENOMIC DNA]</scope>
    <source>
        <strain evidence="3">UTMC102</strain>
    </source>
</reference>
<gene>
    <name evidence="2" type="ORF">NOSIN_08535</name>
</gene>
<dbReference type="Proteomes" id="UP000189004">
    <property type="component" value="Unassembled WGS sequence"/>
</dbReference>
<keyword evidence="3" id="KW-1185">Reference proteome</keyword>
<dbReference type="RefSeq" id="WP_077690232.1">
    <property type="nucleotide sequence ID" value="NZ_MCOK01000001.1"/>
</dbReference>
<accession>A0A1V3BZ75</accession>
<feature type="transmembrane region" description="Helical" evidence="1">
    <location>
        <begin position="48"/>
        <end position="65"/>
    </location>
</feature>
<sequence>MSGPRRGLVVCLIVLWVLVPVGLAAARWPRYWVWIAPELTPMTWVQSVALVVAGLGCFLVALVLRTVGGRRWIWPLLGAGLLALALDDRFALHERVRDGYLAPRGVSVPFLPWVAPGDFLILGVAVVGLVLLPAVWGAVRADRAAATALVVGVVLSAVSVGVDSIDPGTWSVSAERVQQSLEEVVELGGGLSLMAAVVLRLLGLLDAHLPKAKPKPRAAAGAGASSA</sequence>
<comment type="caution">
    <text evidence="2">The sequence shown here is derived from an EMBL/GenBank/DDBJ whole genome shotgun (WGS) entry which is preliminary data.</text>
</comment>
<name>A0A1V3BZ75_9ACTN</name>
<keyword evidence="1" id="KW-1133">Transmembrane helix</keyword>
<keyword evidence="1" id="KW-0472">Membrane</keyword>
<proteinExistence type="predicted"/>
<organism evidence="2 3">
    <name type="scientific">Nocardiopsis sinuspersici</name>
    <dbReference type="NCBI Taxonomy" id="501010"/>
    <lineage>
        <taxon>Bacteria</taxon>
        <taxon>Bacillati</taxon>
        <taxon>Actinomycetota</taxon>
        <taxon>Actinomycetes</taxon>
        <taxon>Streptosporangiales</taxon>
        <taxon>Nocardiopsidaceae</taxon>
        <taxon>Nocardiopsis</taxon>
    </lineage>
</organism>
<dbReference type="EMBL" id="MCOK01000001">
    <property type="protein sequence ID" value="OOC53844.1"/>
    <property type="molecule type" value="Genomic_DNA"/>
</dbReference>
<evidence type="ECO:0000313" key="3">
    <source>
        <dbReference type="Proteomes" id="UP000189004"/>
    </source>
</evidence>
<dbReference type="OrthoDB" id="2679490at2"/>
<dbReference type="AlphaFoldDB" id="A0A1V3BZ75"/>
<dbReference type="STRING" id="501010.NOSIN_08535"/>
<protein>
    <submittedName>
        <fullName evidence="2">Uncharacterized protein</fullName>
    </submittedName>
</protein>
<evidence type="ECO:0000256" key="1">
    <source>
        <dbReference type="SAM" id="Phobius"/>
    </source>
</evidence>
<evidence type="ECO:0000313" key="2">
    <source>
        <dbReference type="EMBL" id="OOC53844.1"/>
    </source>
</evidence>
<feature type="transmembrane region" description="Helical" evidence="1">
    <location>
        <begin position="110"/>
        <end position="132"/>
    </location>
</feature>